<gene>
    <name evidence="1" type="ORF">NCTC13093_00274</name>
</gene>
<dbReference type="RefSeq" id="WP_113743131.1">
    <property type="nucleotide sequence ID" value="NZ_UAPU01000006.1"/>
</dbReference>
<dbReference type="EMBL" id="UAPV01000001">
    <property type="protein sequence ID" value="SPT68924.1"/>
    <property type="molecule type" value="Genomic_DNA"/>
</dbReference>
<accession>A0A2X0VTU7</accession>
<reference evidence="1 2" key="1">
    <citation type="submission" date="2018-06" db="EMBL/GenBank/DDBJ databases">
        <authorList>
            <consortium name="Pathogen Informatics"/>
            <person name="Doyle S."/>
        </authorList>
    </citation>
    <scope>NUCLEOTIDE SEQUENCE [LARGE SCALE GENOMIC DNA]</scope>
    <source>
        <strain evidence="1 2">NCTC13093</strain>
    </source>
</reference>
<sequence length="99" mass="11343">MLYMLNSNSSLLQCREIIERTDSVVVFKEEDIDESIVLSLCDKCESIRIVDSNFFIERKKNNKGEENSAISSKLICYRVKAREAAIFISNYKGQVVSLL</sequence>
<protein>
    <submittedName>
        <fullName evidence="1">Uncharacterized protein</fullName>
    </submittedName>
</protein>
<keyword evidence="2" id="KW-1185">Reference proteome</keyword>
<proteinExistence type="predicted"/>
<name>A0A2X0VTU7_9GAMM</name>
<dbReference type="Proteomes" id="UP000250086">
    <property type="component" value="Unassembled WGS sequence"/>
</dbReference>
<evidence type="ECO:0000313" key="1">
    <source>
        <dbReference type="EMBL" id="SPT68924.1"/>
    </source>
</evidence>
<evidence type="ECO:0000313" key="2">
    <source>
        <dbReference type="Proteomes" id="UP000250086"/>
    </source>
</evidence>
<dbReference type="AlphaFoldDB" id="A0A2X0VTU7"/>
<organism evidence="1 2">
    <name type="scientific">Anaerobiospirillum thomasii</name>
    <dbReference type="NCBI Taxonomy" id="179995"/>
    <lineage>
        <taxon>Bacteria</taxon>
        <taxon>Pseudomonadati</taxon>
        <taxon>Pseudomonadota</taxon>
        <taxon>Gammaproteobacteria</taxon>
        <taxon>Aeromonadales</taxon>
        <taxon>Succinivibrionaceae</taxon>
        <taxon>Anaerobiospirillum</taxon>
    </lineage>
</organism>